<evidence type="ECO:0000256" key="9">
    <source>
        <dbReference type="PIRSR" id="PIRSR001589-2"/>
    </source>
</evidence>
<dbReference type="Gene3D" id="3.40.50.620">
    <property type="entry name" value="HUPs"/>
    <property type="match status" value="2"/>
</dbReference>
<dbReference type="Proteomes" id="UP000233256">
    <property type="component" value="Unassembled WGS sequence"/>
</dbReference>
<dbReference type="Pfam" id="PF13537">
    <property type="entry name" value="GATase_7"/>
    <property type="match status" value="1"/>
</dbReference>
<dbReference type="InterPro" id="IPR014729">
    <property type="entry name" value="Rossmann-like_a/b/a_fold"/>
</dbReference>
<evidence type="ECO:0000313" key="12">
    <source>
        <dbReference type="EMBL" id="PKK89208.1"/>
    </source>
</evidence>
<dbReference type="SUPFAM" id="SSF52402">
    <property type="entry name" value="Adenine nucleotide alpha hydrolases-like"/>
    <property type="match status" value="1"/>
</dbReference>
<dbReference type="PANTHER" id="PTHR43284:SF1">
    <property type="entry name" value="ASPARAGINE SYNTHETASE"/>
    <property type="match status" value="1"/>
</dbReference>
<feature type="active site" description="For GATase activity" evidence="8">
    <location>
        <position position="2"/>
    </location>
</feature>
<evidence type="ECO:0000313" key="13">
    <source>
        <dbReference type="Proteomes" id="UP000233256"/>
    </source>
</evidence>
<dbReference type="AlphaFoldDB" id="A0A2N1PLI7"/>
<keyword evidence="8" id="KW-0061">Asparagine biosynthesis</keyword>
<evidence type="ECO:0000256" key="2">
    <source>
        <dbReference type="ARBA" id="ARBA00005752"/>
    </source>
</evidence>
<dbReference type="InterPro" id="IPR051786">
    <property type="entry name" value="ASN_synthetase/amidase"/>
</dbReference>
<dbReference type="GO" id="GO:0005524">
    <property type="term" value="F:ATP binding"/>
    <property type="evidence" value="ECO:0007669"/>
    <property type="project" value="UniProtKB-KW"/>
</dbReference>
<gene>
    <name evidence="12" type="primary">asnB</name>
    <name evidence="12" type="ORF">CVV64_15480</name>
</gene>
<dbReference type="InterPro" id="IPR029055">
    <property type="entry name" value="Ntn_hydrolases_N"/>
</dbReference>
<reference evidence="12 13" key="1">
    <citation type="journal article" date="2017" name="ISME J.">
        <title>Potential for microbial H2 and metal transformations associated with novel bacteria and archaea in deep terrestrial subsurface sediments.</title>
        <authorList>
            <person name="Hernsdorf A.W."/>
            <person name="Amano Y."/>
            <person name="Miyakawa K."/>
            <person name="Ise K."/>
            <person name="Suzuki Y."/>
            <person name="Anantharaman K."/>
            <person name="Probst A."/>
            <person name="Burstein D."/>
            <person name="Thomas B.C."/>
            <person name="Banfield J.F."/>
        </authorList>
    </citation>
    <scope>NUCLEOTIDE SEQUENCE [LARGE SCALE GENOMIC DNA]</scope>
    <source>
        <strain evidence="12">HGW-Wallbacteria-1</strain>
    </source>
</reference>
<evidence type="ECO:0000256" key="4">
    <source>
        <dbReference type="ARBA" id="ARBA00022741"/>
    </source>
</evidence>
<dbReference type="PIRSF" id="PIRSF001589">
    <property type="entry name" value="Asn_synthetase_glu-h"/>
    <property type="match status" value="1"/>
</dbReference>
<dbReference type="InterPro" id="IPR033738">
    <property type="entry name" value="AsnB_N"/>
</dbReference>
<comment type="pathway">
    <text evidence="1">Amino-acid biosynthesis; L-asparagine biosynthesis; L-asparagine from L-aspartate (L-Gln route): step 1/1.</text>
</comment>
<keyword evidence="4 9" id="KW-0547">Nucleotide-binding</keyword>
<dbReference type="EMBL" id="PGXC01000023">
    <property type="protein sequence ID" value="PKK89208.1"/>
    <property type="molecule type" value="Genomic_DNA"/>
</dbReference>
<dbReference type="CDD" id="cd01991">
    <property type="entry name" value="Asn_synthase_B_C"/>
    <property type="match status" value="1"/>
</dbReference>
<dbReference type="Gene3D" id="3.60.20.10">
    <property type="entry name" value="Glutamine Phosphoribosylpyrophosphate, subunit 1, domain 1"/>
    <property type="match status" value="1"/>
</dbReference>
<feature type="binding site" evidence="9">
    <location>
        <position position="321"/>
    </location>
    <ligand>
        <name>ATP</name>
        <dbReference type="ChEBI" id="CHEBI:30616"/>
    </ligand>
</feature>
<accession>A0A2N1PLI7</accession>
<evidence type="ECO:0000256" key="3">
    <source>
        <dbReference type="ARBA" id="ARBA00012737"/>
    </source>
</evidence>
<evidence type="ECO:0000256" key="1">
    <source>
        <dbReference type="ARBA" id="ARBA00005187"/>
    </source>
</evidence>
<comment type="catalytic activity">
    <reaction evidence="7">
        <text>L-aspartate + L-glutamine + ATP + H2O = L-asparagine + L-glutamate + AMP + diphosphate + H(+)</text>
        <dbReference type="Rhea" id="RHEA:12228"/>
        <dbReference type="ChEBI" id="CHEBI:15377"/>
        <dbReference type="ChEBI" id="CHEBI:15378"/>
        <dbReference type="ChEBI" id="CHEBI:29985"/>
        <dbReference type="ChEBI" id="CHEBI:29991"/>
        <dbReference type="ChEBI" id="CHEBI:30616"/>
        <dbReference type="ChEBI" id="CHEBI:33019"/>
        <dbReference type="ChEBI" id="CHEBI:58048"/>
        <dbReference type="ChEBI" id="CHEBI:58359"/>
        <dbReference type="ChEBI" id="CHEBI:456215"/>
        <dbReference type="EC" id="6.3.5.4"/>
    </reaction>
</comment>
<dbReference type="SUPFAM" id="SSF56235">
    <property type="entry name" value="N-terminal nucleophile aminohydrolases (Ntn hydrolases)"/>
    <property type="match status" value="1"/>
</dbReference>
<comment type="similarity">
    <text evidence="2">Belongs to the asparagine synthetase family.</text>
</comment>
<comment type="caution">
    <text evidence="12">The sequence shown here is derived from an EMBL/GenBank/DDBJ whole genome shotgun (WGS) entry which is preliminary data.</text>
</comment>
<keyword evidence="8" id="KW-0028">Amino-acid biosynthesis</keyword>
<name>A0A2N1PLI7_9BACT</name>
<dbReference type="Pfam" id="PF00733">
    <property type="entry name" value="Asn_synthase"/>
    <property type="match status" value="1"/>
</dbReference>
<keyword evidence="5 9" id="KW-0067">ATP-binding</keyword>
<evidence type="ECO:0000256" key="8">
    <source>
        <dbReference type="PIRSR" id="PIRSR001589-1"/>
    </source>
</evidence>
<evidence type="ECO:0000259" key="11">
    <source>
        <dbReference type="PROSITE" id="PS51278"/>
    </source>
</evidence>
<dbReference type="InterPro" id="IPR017932">
    <property type="entry name" value="GATase_2_dom"/>
</dbReference>
<dbReference type="PANTHER" id="PTHR43284">
    <property type="entry name" value="ASPARAGINE SYNTHETASE (GLUTAMINE-HYDROLYZING)"/>
    <property type="match status" value="1"/>
</dbReference>
<dbReference type="GO" id="GO:0005829">
    <property type="term" value="C:cytosol"/>
    <property type="evidence" value="ECO:0007669"/>
    <property type="project" value="TreeGrafter"/>
</dbReference>
<dbReference type="GO" id="GO:0006529">
    <property type="term" value="P:asparagine biosynthetic process"/>
    <property type="evidence" value="ECO:0007669"/>
    <property type="project" value="UniProtKB-KW"/>
</dbReference>
<dbReference type="CDD" id="cd00712">
    <property type="entry name" value="AsnB"/>
    <property type="match status" value="1"/>
</dbReference>
<organism evidence="12 13">
    <name type="scientific">Candidatus Wallbacteria bacterium HGW-Wallbacteria-1</name>
    <dbReference type="NCBI Taxonomy" id="2013854"/>
    <lineage>
        <taxon>Bacteria</taxon>
        <taxon>Candidatus Walliibacteriota</taxon>
    </lineage>
</organism>
<dbReference type="PROSITE" id="PS51278">
    <property type="entry name" value="GATASE_TYPE_2"/>
    <property type="match status" value="1"/>
</dbReference>
<proteinExistence type="inferred from homology"/>
<dbReference type="InterPro" id="IPR006426">
    <property type="entry name" value="Asn_synth_AEB"/>
</dbReference>
<feature type="domain" description="Glutamine amidotransferase type-2" evidence="11">
    <location>
        <begin position="2"/>
        <end position="242"/>
    </location>
</feature>
<feature type="binding site" evidence="9">
    <location>
        <position position="128"/>
    </location>
    <ligand>
        <name>L-glutamine</name>
        <dbReference type="ChEBI" id="CHEBI:58359"/>
    </ligand>
</feature>
<dbReference type="InterPro" id="IPR001962">
    <property type="entry name" value="Asn_synthase"/>
</dbReference>
<evidence type="ECO:0000256" key="6">
    <source>
        <dbReference type="ARBA" id="ARBA00022962"/>
    </source>
</evidence>
<evidence type="ECO:0000256" key="5">
    <source>
        <dbReference type="ARBA" id="ARBA00022840"/>
    </source>
</evidence>
<protein>
    <recommendedName>
        <fullName evidence="3">asparagine synthase (glutamine-hydrolyzing)</fullName>
        <ecNumber evidence="3">6.3.5.4</ecNumber>
    </recommendedName>
</protein>
<evidence type="ECO:0000256" key="10">
    <source>
        <dbReference type="PIRSR" id="PIRSR001589-3"/>
    </source>
</evidence>
<keyword evidence="6 8" id="KW-0315">Glutamine amidotransferase</keyword>
<feature type="site" description="Important for beta-aspartyl-AMP intermediate formation" evidence="10">
    <location>
        <position position="401"/>
    </location>
</feature>
<dbReference type="GO" id="GO:0004066">
    <property type="term" value="F:asparagine synthase (glutamine-hydrolyzing) activity"/>
    <property type="evidence" value="ECO:0007669"/>
    <property type="project" value="UniProtKB-EC"/>
</dbReference>
<sequence length="667" mass="74980">MCGIAGTIALYPQALADPELILKMCDSMAHRGPDGEGFLWSSPEKPAIISRTAEQRPAARAIHVPHEWYLCLGHRRLSIIDLSGGAAQPMTGVRGRVWLTFNGEIYNHADLRRELTALGMSFATHHSDTETIIAGYQQWGLHGVLSRLRGMFAFCLVDLDLHRGWLVRDRIGIKPLYYTVRGGRLTFASEIKAILCDGSVERQINRKGLVDYLSFLTVPAPETLFQGIMKLPAGHLLEFSDHGAGEALRYWDPLDNQTGPMQDTFDNVAHRLLEQLDESVALRMMGDVPVGVFLSGGIDSTANAALFSRHTASEPVRAFSIGFHGGNYGSCPNEFEYARTAARYCGCQYHETSIGIDDLIDFLPSMVHFQDEPIADPVCVPLHFVAKLAKDNGVTVCQVGEGSDELFFGYLPWGRIKAFQEGVSRIPRPLLSAGAALASALGRGHSTKYEYLRRAANGLPIFWSGAEAFHETEKSILLSPSMNKQFRNYSSWEVVRPHYEHFRMKCPWGSWPDWMAYADLKLRLPELLLMRVDKMTMAVSLEGRVPFLDHSLVEFALSIPQDMRFREGCHKAVLKKSLRGVIPDSIIDRKKQGFGAPVHEWFMEKLGPYARKKIFTFCHETGLINPSHVDELFRIKNNTRLWFLLNLSLWWEHFITEDAKGGSPLEF</sequence>
<evidence type="ECO:0000256" key="7">
    <source>
        <dbReference type="ARBA" id="ARBA00048741"/>
    </source>
</evidence>
<dbReference type="EC" id="6.3.5.4" evidence="3"/>
<dbReference type="NCBIfam" id="TIGR01536">
    <property type="entry name" value="asn_synth_AEB"/>
    <property type="match status" value="1"/>
</dbReference>